<evidence type="ECO:0000256" key="4">
    <source>
        <dbReference type="ARBA" id="ARBA00022989"/>
    </source>
</evidence>
<dbReference type="Proteomes" id="UP000198440">
    <property type="component" value="Unassembled WGS sequence"/>
</dbReference>
<feature type="transmembrane region" description="Helical" evidence="6">
    <location>
        <begin position="129"/>
        <end position="148"/>
    </location>
</feature>
<dbReference type="EMBL" id="FZON01000007">
    <property type="protein sequence ID" value="SNS21640.1"/>
    <property type="molecule type" value="Genomic_DNA"/>
</dbReference>
<gene>
    <name evidence="8" type="ORF">SAMN04488078_100793</name>
</gene>
<evidence type="ECO:0000256" key="2">
    <source>
        <dbReference type="ARBA" id="ARBA00009853"/>
    </source>
</evidence>
<organism evidence="8 9">
    <name type="scientific">Antarctobacter heliothermus</name>
    <dbReference type="NCBI Taxonomy" id="74033"/>
    <lineage>
        <taxon>Bacteria</taxon>
        <taxon>Pseudomonadati</taxon>
        <taxon>Pseudomonadota</taxon>
        <taxon>Alphaproteobacteria</taxon>
        <taxon>Rhodobacterales</taxon>
        <taxon>Roseobacteraceae</taxon>
        <taxon>Antarctobacter</taxon>
    </lineage>
</organism>
<name>A0A239CND3_9RHOB</name>
<feature type="transmembrane region" description="Helical" evidence="6">
    <location>
        <begin position="40"/>
        <end position="60"/>
    </location>
</feature>
<keyword evidence="3 6" id="KW-0812">Transmembrane</keyword>
<feature type="transmembrane region" description="Helical" evidence="6">
    <location>
        <begin position="101"/>
        <end position="120"/>
    </location>
</feature>
<reference evidence="8 9" key="1">
    <citation type="submission" date="2017-06" db="EMBL/GenBank/DDBJ databases">
        <authorList>
            <person name="Kim H.J."/>
            <person name="Triplett B.A."/>
        </authorList>
    </citation>
    <scope>NUCLEOTIDE SEQUENCE [LARGE SCALE GENOMIC DNA]</scope>
    <source>
        <strain evidence="8 9">DSM 11445</strain>
    </source>
</reference>
<feature type="transmembrane region" description="Helical" evidence="6">
    <location>
        <begin position="249"/>
        <end position="268"/>
    </location>
</feature>
<feature type="domain" description="EamA" evidence="7">
    <location>
        <begin position="11"/>
        <end position="143"/>
    </location>
</feature>
<dbReference type="Pfam" id="PF00892">
    <property type="entry name" value="EamA"/>
    <property type="match status" value="2"/>
</dbReference>
<evidence type="ECO:0000256" key="1">
    <source>
        <dbReference type="ARBA" id="ARBA00004141"/>
    </source>
</evidence>
<evidence type="ECO:0000256" key="6">
    <source>
        <dbReference type="SAM" id="Phobius"/>
    </source>
</evidence>
<dbReference type="InterPro" id="IPR037185">
    <property type="entry name" value="EmrE-like"/>
</dbReference>
<feature type="transmembrane region" description="Helical" evidence="6">
    <location>
        <begin position="72"/>
        <end position="95"/>
    </location>
</feature>
<keyword evidence="4 6" id="KW-1133">Transmembrane helix</keyword>
<dbReference type="OrthoDB" id="9815809at2"/>
<dbReference type="GO" id="GO:0016020">
    <property type="term" value="C:membrane"/>
    <property type="evidence" value="ECO:0007669"/>
    <property type="project" value="UniProtKB-SubCell"/>
</dbReference>
<protein>
    <submittedName>
        <fullName evidence="8">Threonine/homoserine efflux transporter RhtA</fullName>
    </submittedName>
</protein>
<feature type="domain" description="EamA" evidence="7">
    <location>
        <begin position="154"/>
        <end position="288"/>
    </location>
</feature>
<feature type="transmembrane region" description="Helical" evidence="6">
    <location>
        <begin position="186"/>
        <end position="207"/>
    </location>
</feature>
<feature type="transmembrane region" description="Helical" evidence="6">
    <location>
        <begin position="154"/>
        <end position="174"/>
    </location>
</feature>
<evidence type="ECO:0000313" key="8">
    <source>
        <dbReference type="EMBL" id="SNS21640.1"/>
    </source>
</evidence>
<evidence type="ECO:0000256" key="3">
    <source>
        <dbReference type="ARBA" id="ARBA00022692"/>
    </source>
</evidence>
<dbReference type="PANTHER" id="PTHR22911">
    <property type="entry name" value="ACYL-MALONYL CONDENSING ENZYME-RELATED"/>
    <property type="match status" value="1"/>
</dbReference>
<dbReference type="SUPFAM" id="SSF103481">
    <property type="entry name" value="Multidrug resistance efflux transporter EmrE"/>
    <property type="match status" value="2"/>
</dbReference>
<keyword evidence="5 6" id="KW-0472">Membrane</keyword>
<comment type="subcellular location">
    <subcellularLocation>
        <location evidence="1">Membrane</location>
        <topology evidence="1">Multi-pass membrane protein</topology>
    </subcellularLocation>
</comment>
<dbReference type="RefSeq" id="WP_089276906.1">
    <property type="nucleotide sequence ID" value="NZ_FZON01000007.1"/>
</dbReference>
<evidence type="ECO:0000313" key="9">
    <source>
        <dbReference type="Proteomes" id="UP000198440"/>
    </source>
</evidence>
<comment type="similarity">
    <text evidence="2">Belongs to the drug/metabolite transporter (DMT) superfamily. 10 TMS drug/metabolite exporter (DME) (TC 2.A.7.3) family.</text>
</comment>
<sequence length="316" mass="33752">MSTSDHDKPLLGITLMLGFCLLAPFGDSLAKLLGPEMAVGQLVTLRFAFQALILVPLTLATRRVWRMSRVEFGFVVLRTLLHIAGISLMFSALLYLPLADAVAIAFVMPFIMLLLGYWFLGEEVGVRRFTACAVGFAGTLLVVQPAFTDIGWPALLPLGVALVFSLFMLVTRRIAGTTDPIGMQAVSALIALALLVPVMALTPAGLLPELDWVAPNARGWTLIVMMGTAGTFAHLLMTWSLRYAPASTLAPMQYLEIPFATAVGFAIFGDLPGALATVGIAITIGAGLYIVIRERAMFRARPPAPQAMHSGTPPAG</sequence>
<dbReference type="AlphaFoldDB" id="A0A239CND3"/>
<feature type="transmembrane region" description="Helical" evidence="6">
    <location>
        <begin position="219"/>
        <end position="237"/>
    </location>
</feature>
<dbReference type="PANTHER" id="PTHR22911:SF6">
    <property type="entry name" value="SOLUTE CARRIER FAMILY 35 MEMBER G1"/>
    <property type="match status" value="1"/>
</dbReference>
<evidence type="ECO:0000256" key="5">
    <source>
        <dbReference type="ARBA" id="ARBA00023136"/>
    </source>
</evidence>
<dbReference type="InterPro" id="IPR000620">
    <property type="entry name" value="EamA_dom"/>
</dbReference>
<evidence type="ECO:0000259" key="7">
    <source>
        <dbReference type="Pfam" id="PF00892"/>
    </source>
</evidence>
<proteinExistence type="inferred from homology"/>
<feature type="transmembrane region" description="Helical" evidence="6">
    <location>
        <begin position="274"/>
        <end position="292"/>
    </location>
</feature>
<accession>A0A239CND3</accession>